<dbReference type="STRING" id="953739.SVEN_2199"/>
<dbReference type="KEGG" id="sve:SVEN_2199"/>
<evidence type="ECO:0000313" key="2">
    <source>
        <dbReference type="EMBL" id="CCA55485.1"/>
    </source>
</evidence>
<dbReference type="EMBL" id="FR845719">
    <property type="protein sequence ID" value="CCA55485.1"/>
    <property type="molecule type" value="Genomic_DNA"/>
</dbReference>
<dbReference type="OrthoDB" id="4335951at2"/>
<dbReference type="PATRIC" id="fig|953739.5.peg.4355"/>
<dbReference type="RefSeq" id="WP_015033403.1">
    <property type="nucleotide sequence ID" value="NC_018750.1"/>
</dbReference>
<dbReference type="eggNOG" id="ENOG502ZX42">
    <property type="taxonomic scope" value="Bacteria"/>
</dbReference>
<dbReference type="PROSITE" id="PS51257">
    <property type="entry name" value="PROKAR_LIPOPROTEIN"/>
    <property type="match status" value="1"/>
</dbReference>
<name>F2R0W8_STRVP</name>
<evidence type="ECO:0008006" key="4">
    <source>
        <dbReference type="Google" id="ProtNLM"/>
    </source>
</evidence>
<sequence>MNRRRNTAAALLALLALAGCGIQGTDVVEAGGAATVAVQPIPEDRIVLYFLGPDGRSMPVARRFADGGPVPSDAPESGATRLPYDGFGPDYEITPEGLRRAHSTTDKILAMLLAGPRADEAAAGITTGLPPAGGKGPHVEPDATAGATPRRLLRLRAPFPVMELTEGAARQLVCTTAYAEHPAGLVDVSVSGPDGTLPTARCDE</sequence>
<evidence type="ECO:0000313" key="3">
    <source>
        <dbReference type="Proteomes" id="UP000006854"/>
    </source>
</evidence>
<keyword evidence="1" id="KW-0732">Signal</keyword>
<evidence type="ECO:0000256" key="1">
    <source>
        <dbReference type="SAM" id="SignalP"/>
    </source>
</evidence>
<feature type="chain" id="PRO_5038528072" description="Lipoprotein" evidence="1">
    <location>
        <begin position="25"/>
        <end position="204"/>
    </location>
</feature>
<protein>
    <recommendedName>
        <fullName evidence="4">Lipoprotein</fullName>
    </recommendedName>
</protein>
<keyword evidence="3" id="KW-1185">Reference proteome</keyword>
<dbReference type="AlphaFoldDB" id="F2R0W8"/>
<dbReference type="HOGENOM" id="CLU_110730_0_0_11"/>
<reference evidence="2 3" key="1">
    <citation type="journal article" date="2011" name="BMC Genomics">
        <title>Genome-wide analysis of the role of GlnR in Streptomyces venezuelae provides new insights into global nitrogen regulation in actinomycetes.</title>
        <authorList>
            <person name="Pullan S.T."/>
            <person name="Bibb M.J."/>
            <person name="Merrick M."/>
        </authorList>
    </citation>
    <scope>NUCLEOTIDE SEQUENCE [LARGE SCALE GENOMIC DNA]</scope>
    <source>
        <strain evidence="2">ATCC 10712</strain>
    </source>
</reference>
<accession>F2R0W8</accession>
<dbReference type="Proteomes" id="UP000006854">
    <property type="component" value="Chromosome"/>
</dbReference>
<feature type="signal peptide" evidence="1">
    <location>
        <begin position="1"/>
        <end position="24"/>
    </location>
</feature>
<dbReference type="GeneID" id="51862767"/>
<gene>
    <name evidence="2" type="ordered locus">SVEN_2199</name>
</gene>
<organism evidence="2 3">
    <name type="scientific">Streptomyces venezuelae (strain ATCC 10712 / CBS 650.69 / DSM 40230 / JCM 4526 / NBRC 13096 / PD 04745)</name>
    <dbReference type="NCBI Taxonomy" id="953739"/>
    <lineage>
        <taxon>Bacteria</taxon>
        <taxon>Bacillati</taxon>
        <taxon>Actinomycetota</taxon>
        <taxon>Actinomycetes</taxon>
        <taxon>Kitasatosporales</taxon>
        <taxon>Streptomycetaceae</taxon>
        <taxon>Streptomyces</taxon>
    </lineage>
</organism>
<proteinExistence type="predicted"/>